<evidence type="ECO:0000313" key="3">
    <source>
        <dbReference type="Proteomes" id="UP000549394"/>
    </source>
</evidence>
<dbReference type="PROSITE" id="PS50041">
    <property type="entry name" value="C_TYPE_LECTIN_2"/>
    <property type="match status" value="2"/>
</dbReference>
<dbReference type="PANTHER" id="PTHR22803">
    <property type="entry name" value="MANNOSE, PHOSPHOLIPASE, LECTIN RECEPTOR RELATED"/>
    <property type="match status" value="1"/>
</dbReference>
<dbReference type="SUPFAM" id="SSF56436">
    <property type="entry name" value="C-type lectin-like"/>
    <property type="match status" value="2"/>
</dbReference>
<organism evidence="2 3">
    <name type="scientific">Dimorphilus gyrociliatus</name>
    <dbReference type="NCBI Taxonomy" id="2664684"/>
    <lineage>
        <taxon>Eukaryota</taxon>
        <taxon>Metazoa</taxon>
        <taxon>Spiralia</taxon>
        <taxon>Lophotrochozoa</taxon>
        <taxon>Annelida</taxon>
        <taxon>Polychaeta</taxon>
        <taxon>Polychaeta incertae sedis</taxon>
        <taxon>Dinophilidae</taxon>
        <taxon>Dimorphilus</taxon>
    </lineage>
</organism>
<reference evidence="2 3" key="1">
    <citation type="submission" date="2020-08" db="EMBL/GenBank/DDBJ databases">
        <authorList>
            <person name="Hejnol A."/>
        </authorList>
    </citation>
    <scope>NUCLEOTIDE SEQUENCE [LARGE SCALE GENOMIC DNA]</scope>
</reference>
<dbReference type="Gene3D" id="3.10.100.10">
    <property type="entry name" value="Mannose-Binding Protein A, subunit A"/>
    <property type="match status" value="1"/>
</dbReference>
<dbReference type="InterPro" id="IPR016187">
    <property type="entry name" value="CTDL_fold"/>
</dbReference>
<dbReference type="EMBL" id="CAJFCJ010000070">
    <property type="protein sequence ID" value="CAD5126669.1"/>
    <property type="molecule type" value="Genomic_DNA"/>
</dbReference>
<keyword evidence="3" id="KW-1185">Reference proteome</keyword>
<dbReference type="SMART" id="SM00034">
    <property type="entry name" value="CLECT"/>
    <property type="match status" value="1"/>
</dbReference>
<dbReference type="Proteomes" id="UP000549394">
    <property type="component" value="Unassembled WGS sequence"/>
</dbReference>
<gene>
    <name evidence="2" type="ORF">DGYR_LOCUS13903</name>
</gene>
<evidence type="ECO:0000259" key="1">
    <source>
        <dbReference type="PROSITE" id="PS50041"/>
    </source>
</evidence>
<dbReference type="InterPro" id="IPR016186">
    <property type="entry name" value="C-type_lectin-like/link_sf"/>
</dbReference>
<accession>A0A7I8WEX1</accession>
<dbReference type="Pfam" id="PF00059">
    <property type="entry name" value="Lectin_C"/>
    <property type="match status" value="1"/>
</dbReference>
<proteinExistence type="predicted"/>
<comment type="caution">
    <text evidence="2">The sequence shown here is derived from an EMBL/GenBank/DDBJ whole genome shotgun (WGS) entry which is preliminary data.</text>
</comment>
<dbReference type="CDD" id="cd00037">
    <property type="entry name" value="CLECT"/>
    <property type="match status" value="2"/>
</dbReference>
<sequence>MNLASVHSMSLNEGLHYHIWIGIGFTIWDVYPGDEDHCVALSPNGKWKGFPCSTKLESICKIQAGIPLTTSSVHGLCPNSEKWISHGSYCYLFDEHKTNSFKEALHGCIRKGWSKSRLVSIKDLSEQVWLAMMAKRYPNTVSLKIGLFWKDYGCPYNWMDNTPLTFQFWSRTGHKQGKCVVLYNGGHQETSGSWRRRLCSDSHSTSGYICKVPKLPYPTTPSPE</sequence>
<dbReference type="InterPro" id="IPR001304">
    <property type="entry name" value="C-type_lectin-like"/>
</dbReference>
<dbReference type="AlphaFoldDB" id="A0A7I8WEX1"/>
<feature type="domain" description="C-type lectin" evidence="1">
    <location>
        <begin position="86"/>
        <end position="200"/>
    </location>
</feature>
<protein>
    <submittedName>
        <fullName evidence="2">DgyrCDS14743</fullName>
    </submittedName>
</protein>
<name>A0A7I8WEX1_9ANNE</name>
<evidence type="ECO:0000313" key="2">
    <source>
        <dbReference type="EMBL" id="CAD5126669.1"/>
    </source>
</evidence>
<dbReference type="InterPro" id="IPR050111">
    <property type="entry name" value="C-type_lectin/snaclec_domain"/>
</dbReference>
<dbReference type="OrthoDB" id="6153550at2759"/>
<feature type="domain" description="C-type lectin" evidence="1">
    <location>
        <begin position="20"/>
        <end position="61"/>
    </location>
</feature>